<accession>K9XZU1</accession>
<dbReference type="GO" id="GO:0046872">
    <property type="term" value="F:metal ion binding"/>
    <property type="evidence" value="ECO:0007669"/>
    <property type="project" value="InterPro"/>
</dbReference>
<dbReference type="PATRIC" id="fig|111780.3.peg.3830"/>
<dbReference type="STRING" id="111780.Sta7437_3701"/>
<dbReference type="KEGG" id="scs:Sta7437_3701"/>
<feature type="domain" description="Peptidase M16 N-terminal" evidence="1">
    <location>
        <begin position="81"/>
        <end position="191"/>
    </location>
</feature>
<feature type="domain" description="Peptidase M16 C-terminal" evidence="2">
    <location>
        <begin position="217"/>
        <end position="395"/>
    </location>
</feature>
<reference evidence="4" key="1">
    <citation type="journal article" date="2013" name="Proc. Natl. Acad. Sci. U.S.A.">
        <title>Improving the coverage of the cyanobacterial phylum using diversity-driven genome sequencing.</title>
        <authorList>
            <person name="Shih P.M."/>
            <person name="Wu D."/>
            <person name="Latifi A."/>
            <person name="Axen S.D."/>
            <person name="Fewer D.P."/>
            <person name="Talla E."/>
            <person name="Calteau A."/>
            <person name="Cai F."/>
            <person name="Tandeau de Marsac N."/>
            <person name="Rippka R."/>
            <person name="Herdman M."/>
            <person name="Sivonen K."/>
            <person name="Coursin T."/>
            <person name="Laurent T."/>
            <person name="Goodwin L."/>
            <person name="Nolan M."/>
            <person name="Davenport K.W."/>
            <person name="Han C.S."/>
            <person name="Rubin E.M."/>
            <person name="Eisen J.A."/>
            <person name="Woyke T."/>
            <person name="Gugger M."/>
            <person name="Kerfeld C.A."/>
        </authorList>
    </citation>
    <scope>NUCLEOTIDE SEQUENCE [LARGE SCALE GENOMIC DNA]</scope>
    <source>
        <strain evidence="4">ATCC 29371 / PCC 7437</strain>
    </source>
</reference>
<dbReference type="HOGENOM" id="CLU_009902_6_1_3"/>
<dbReference type="PANTHER" id="PTHR11851">
    <property type="entry name" value="METALLOPROTEASE"/>
    <property type="match status" value="1"/>
</dbReference>
<dbReference type="OrthoDB" id="9811314at2"/>
<dbReference type="Pfam" id="PF00675">
    <property type="entry name" value="Peptidase_M16"/>
    <property type="match status" value="1"/>
</dbReference>
<dbReference type="AlphaFoldDB" id="K9XZU1"/>
<evidence type="ECO:0000313" key="4">
    <source>
        <dbReference type="Proteomes" id="UP000010473"/>
    </source>
</evidence>
<proteinExistence type="predicted"/>
<sequence>MNSNQPKKIINWLGLGLITFVLLLVVRLPATAETPKHYTELEFAPPPEIQLPDYDRYQLDNGMIVYLVEDHDLPLVNGTALIRTGSRFEPSDQIGLAEITGTVMRSGGTKSHTADELNLLLEQRAASVETAINTTSGSAGFNTLTEDLDTVFKLFAEVIREPAFAPEKFELAKNQQRGAISRRNDDPGDIAEREFDKLIYGENSPYARTVEYATLDNITRQDVIDFYQQYVRPDEMILGIVGDFESTKMKAAIAQAFGDWQVDRSKPQLTIPTASQKYTSGVFLVDRPQLTQSNILLGHLGGTLKNPDYPALSVLNGVMNGFGGRLFNEVRSRQGLAYSVYGTWNGNYDYDGTFMAGGQTQTESTVPFVQSVLIEIERLRNSPITEKELANAKESILNSFVFNFQDPNQTVSRLMRYEYFGYPEDFIFQYQEKVKATTVEDIQRVAQKYLHPDKIVTLVVGNQKAMNPPLSSLKGTVQTVDISIPQSQNS</sequence>
<dbReference type="Pfam" id="PF05193">
    <property type="entry name" value="Peptidase_M16_C"/>
    <property type="match status" value="1"/>
</dbReference>
<name>K9XZU1_STAC7</name>
<evidence type="ECO:0000313" key="3">
    <source>
        <dbReference type="EMBL" id="AFZ37197.1"/>
    </source>
</evidence>
<dbReference type="Gene3D" id="3.30.830.10">
    <property type="entry name" value="Metalloenzyme, LuxS/M16 peptidase-like"/>
    <property type="match status" value="2"/>
</dbReference>
<dbReference type="RefSeq" id="WP_015194858.1">
    <property type="nucleotide sequence ID" value="NC_019748.1"/>
</dbReference>
<evidence type="ECO:0000259" key="2">
    <source>
        <dbReference type="Pfam" id="PF05193"/>
    </source>
</evidence>
<dbReference type="InterPro" id="IPR011765">
    <property type="entry name" value="Pept_M16_N"/>
</dbReference>
<dbReference type="InterPro" id="IPR011249">
    <property type="entry name" value="Metalloenz_LuxS/M16"/>
</dbReference>
<organism evidence="3 4">
    <name type="scientific">Stanieria cyanosphaera (strain ATCC 29371 / PCC 7437)</name>
    <dbReference type="NCBI Taxonomy" id="111780"/>
    <lineage>
        <taxon>Bacteria</taxon>
        <taxon>Bacillati</taxon>
        <taxon>Cyanobacteriota</taxon>
        <taxon>Cyanophyceae</taxon>
        <taxon>Pleurocapsales</taxon>
        <taxon>Dermocarpellaceae</taxon>
        <taxon>Stanieria</taxon>
    </lineage>
</organism>
<dbReference type="EMBL" id="CP003653">
    <property type="protein sequence ID" value="AFZ37197.1"/>
    <property type="molecule type" value="Genomic_DNA"/>
</dbReference>
<dbReference type="eggNOG" id="COG0612">
    <property type="taxonomic scope" value="Bacteria"/>
</dbReference>
<gene>
    <name evidence="3" type="ordered locus">Sta7437_3701</name>
</gene>
<dbReference type="InterPro" id="IPR007863">
    <property type="entry name" value="Peptidase_M16_C"/>
</dbReference>
<evidence type="ECO:0000259" key="1">
    <source>
        <dbReference type="Pfam" id="PF00675"/>
    </source>
</evidence>
<dbReference type="PANTHER" id="PTHR11851:SF225">
    <property type="entry name" value="NON-PEPTIDASE HOMOLOG YMXG"/>
    <property type="match status" value="1"/>
</dbReference>
<dbReference type="SUPFAM" id="SSF63411">
    <property type="entry name" value="LuxS/MPP-like metallohydrolase"/>
    <property type="match status" value="2"/>
</dbReference>
<protein>
    <submittedName>
        <fullName evidence="3">Peptidase M16 domain protein</fullName>
    </submittedName>
</protein>
<dbReference type="InterPro" id="IPR050361">
    <property type="entry name" value="MPP/UQCRC_Complex"/>
</dbReference>
<dbReference type="Proteomes" id="UP000010473">
    <property type="component" value="Chromosome"/>
</dbReference>
<keyword evidence="4" id="KW-1185">Reference proteome</keyword>